<sequence>MQSHYLTPLFSPKSVAMFGASERENSVGEVVFRNLISSGYKGAIYPINPKHEEIQGVKAYKSIEEIGNPVELVVVATPAKSIPAIVEACGLHGVKTMIILSAGFRESGPTGLRLEERVVEVAKEFGIRFIGPNCLGLIRPDQGINITFGNNNAKPGNLALVSQSGAICTAILDWAEVNDIGFSTVISTGISADLDFGDYLDYLVSDPKTDSILLYVEGIKNARRFMSGLRAAARIKPVIVLKVGRHAAGAEASMSHTGALVGSDETFSAALSRSGVLRVETISQLFSAAKALSSRYRVYGNKLAIITNGGGPGVMAADRASDLDIELASFNDDTIKALNEALPEVWSHGNPVDIIGEAPPERYRAAVDICLNDPGVDGTIVILTPQAMTQPDSVAQELIDLADKHKKPILTSWMGGKQIENARKLFNNAKLPSFRTLENAVDAFYYLSSHQESQRLLLQTPAKSSRRHEQPDAEGARLIIESALSEQRKVLSEPESFALLGAFRINAVRNGIARSANEALILAESIGFPVAMKIFSPDISHKSDAGGIRLNINNAQAVRTNYRDLIEQVKETRPEATIEGVTVEQMYQSPNGRELLIGIVRDPVFGPVISFGSGGTTVEVMGDSAIALPPLNRRLASDLIDRTKASKMLDQFRHMPAANREALVDVLLRVSSMACELPWIQEMDINPLILDDTGAVAVDARIRVNYPRPSTDPYHHLAIHPYPVNLVARTQLPNGINIVIRPIRPEDADLEQNFTRQLSNEAKYFRFMSSIQELTPEMLTRFTQIDYHNEMALIAVTEDEHHEVELGVARYVINPDKRSCEFALVVADEWQRQGIGHKLMNHLMGIARDRGLERMEGEVLSNNFKMLDLMKSLYFQVTPYPGDNSIKQVVIDL</sequence>
<dbReference type="SUPFAM" id="SSF52210">
    <property type="entry name" value="Succinyl-CoA synthetase domains"/>
    <property type="match status" value="2"/>
</dbReference>
<proteinExistence type="inferred from homology"/>
<keyword evidence="6" id="KW-0808">Transferase</keyword>
<evidence type="ECO:0000256" key="1">
    <source>
        <dbReference type="ARBA" id="ARBA00022598"/>
    </source>
</evidence>
<dbReference type="InterPro" id="IPR000182">
    <property type="entry name" value="GNAT_dom"/>
</dbReference>
<dbReference type="InterPro" id="IPR013815">
    <property type="entry name" value="ATP_grasp_subdomain_1"/>
</dbReference>
<dbReference type="EMBL" id="LVJZ01000003">
    <property type="protein sequence ID" value="ODB96885.1"/>
    <property type="molecule type" value="Genomic_DNA"/>
</dbReference>
<dbReference type="STRING" id="1818881.A3196_08995"/>
<comment type="similarity">
    <text evidence="4">In the N-terminal section; belongs to the acetate CoA ligase alpha subunit family.</text>
</comment>
<dbReference type="PANTHER" id="PTHR43334">
    <property type="entry name" value="ACETATE--COA LIGASE [ADP-FORMING]"/>
    <property type="match status" value="1"/>
</dbReference>
<name>A0A1E2UQR0_9GAMM</name>
<dbReference type="Pfam" id="PF13380">
    <property type="entry name" value="CoA_binding_2"/>
    <property type="match status" value="1"/>
</dbReference>
<gene>
    <name evidence="6" type="ORF">A3196_08995</name>
</gene>
<accession>A0A1E2UQR0</accession>
<dbReference type="InterPro" id="IPR016102">
    <property type="entry name" value="Succinyl-CoA_synth-like"/>
</dbReference>
<dbReference type="InterPro" id="IPR036291">
    <property type="entry name" value="NAD(P)-bd_dom_sf"/>
</dbReference>
<keyword evidence="7" id="KW-1185">Reference proteome</keyword>
<protein>
    <submittedName>
        <fullName evidence="6">GNAT family N-acetyltransferase</fullName>
    </submittedName>
</protein>
<keyword evidence="1" id="KW-0436">Ligase</keyword>
<evidence type="ECO:0000313" key="7">
    <source>
        <dbReference type="Proteomes" id="UP000094849"/>
    </source>
</evidence>
<dbReference type="SUPFAM" id="SSF55729">
    <property type="entry name" value="Acyl-CoA N-acyltransferases (Nat)"/>
    <property type="match status" value="1"/>
</dbReference>
<dbReference type="Gene3D" id="3.40.50.261">
    <property type="entry name" value="Succinyl-CoA synthetase domains"/>
    <property type="match status" value="2"/>
</dbReference>
<dbReference type="InterPro" id="IPR003781">
    <property type="entry name" value="CoA-bd"/>
</dbReference>
<evidence type="ECO:0000256" key="3">
    <source>
        <dbReference type="ARBA" id="ARBA00022840"/>
    </source>
</evidence>
<dbReference type="Gene3D" id="3.30.1490.20">
    <property type="entry name" value="ATP-grasp fold, A domain"/>
    <property type="match status" value="1"/>
</dbReference>
<dbReference type="InterPro" id="IPR051538">
    <property type="entry name" value="Acyl-CoA_Synth/Transferase"/>
</dbReference>
<dbReference type="InterPro" id="IPR032875">
    <property type="entry name" value="Succ_CoA_lig_flav_dom"/>
</dbReference>
<comment type="caution">
    <text evidence="6">The sequence shown here is derived from an EMBL/GenBank/DDBJ whole genome shotgun (WGS) entry which is preliminary data.</text>
</comment>
<dbReference type="GO" id="GO:0005524">
    <property type="term" value="F:ATP binding"/>
    <property type="evidence" value="ECO:0007669"/>
    <property type="project" value="UniProtKB-KW"/>
</dbReference>
<dbReference type="OrthoDB" id="9807426at2"/>
<dbReference type="SUPFAM" id="SSF56059">
    <property type="entry name" value="Glutathione synthetase ATP-binding domain-like"/>
    <property type="match status" value="1"/>
</dbReference>
<dbReference type="SMART" id="SM00881">
    <property type="entry name" value="CoA_binding"/>
    <property type="match status" value="1"/>
</dbReference>
<evidence type="ECO:0000313" key="6">
    <source>
        <dbReference type="EMBL" id="ODB96885.1"/>
    </source>
</evidence>
<dbReference type="InterPro" id="IPR016181">
    <property type="entry name" value="Acyl_CoA_acyltransferase"/>
</dbReference>
<evidence type="ECO:0000256" key="2">
    <source>
        <dbReference type="ARBA" id="ARBA00022741"/>
    </source>
</evidence>
<dbReference type="Pfam" id="PF00583">
    <property type="entry name" value="Acetyltransf_1"/>
    <property type="match status" value="1"/>
</dbReference>
<dbReference type="Proteomes" id="UP000094849">
    <property type="component" value="Unassembled WGS sequence"/>
</dbReference>
<evidence type="ECO:0000259" key="5">
    <source>
        <dbReference type="PROSITE" id="PS51186"/>
    </source>
</evidence>
<dbReference type="Pfam" id="PF19045">
    <property type="entry name" value="Ligase_CoA_2"/>
    <property type="match status" value="1"/>
</dbReference>
<dbReference type="FunFam" id="3.30.1490.20:FF:000020">
    <property type="entry name" value="Protein lysine acetyltransferase"/>
    <property type="match status" value="1"/>
</dbReference>
<dbReference type="CDD" id="cd04301">
    <property type="entry name" value="NAT_SF"/>
    <property type="match status" value="1"/>
</dbReference>
<dbReference type="SUPFAM" id="SSF51735">
    <property type="entry name" value="NAD(P)-binding Rossmann-fold domains"/>
    <property type="match status" value="1"/>
</dbReference>
<dbReference type="GO" id="GO:0043758">
    <property type="term" value="F:acetate-CoA ligase (ADP-forming) activity"/>
    <property type="evidence" value="ECO:0007669"/>
    <property type="project" value="InterPro"/>
</dbReference>
<dbReference type="Pfam" id="PF13549">
    <property type="entry name" value="ATP-grasp_5"/>
    <property type="match status" value="1"/>
</dbReference>
<dbReference type="GO" id="GO:0016747">
    <property type="term" value="F:acyltransferase activity, transferring groups other than amino-acyl groups"/>
    <property type="evidence" value="ECO:0007669"/>
    <property type="project" value="InterPro"/>
</dbReference>
<dbReference type="AlphaFoldDB" id="A0A1E2UQR0"/>
<dbReference type="Gene3D" id="3.40.50.720">
    <property type="entry name" value="NAD(P)-binding Rossmann-like Domain"/>
    <property type="match status" value="1"/>
</dbReference>
<evidence type="ECO:0000256" key="4">
    <source>
        <dbReference type="ARBA" id="ARBA00060888"/>
    </source>
</evidence>
<reference evidence="6 7" key="1">
    <citation type="submission" date="2016-03" db="EMBL/GenBank/DDBJ databases">
        <title>Chemosynthetic sulphur-oxidizing symbionts of marine invertebrate animals are capable of nitrogen fixation.</title>
        <authorList>
            <person name="Petersen J.M."/>
            <person name="Kemper A."/>
            <person name="Gruber-Vodicka H."/>
            <person name="Cardini U."/>
            <person name="Geest Mvander."/>
            <person name="Kleiner M."/>
            <person name="Bulgheresi S."/>
            <person name="Fussmann M."/>
            <person name="Herbold C."/>
            <person name="Seah B.K.B."/>
            <person name="Antony C.Paul."/>
            <person name="Liu D."/>
            <person name="Belitz A."/>
            <person name="Weber M."/>
        </authorList>
    </citation>
    <scope>NUCLEOTIDE SEQUENCE [LARGE SCALE GENOMIC DNA]</scope>
    <source>
        <strain evidence="6">G_D</strain>
    </source>
</reference>
<keyword evidence="2" id="KW-0547">Nucleotide-binding</keyword>
<dbReference type="Gene3D" id="3.40.630.30">
    <property type="match status" value="1"/>
</dbReference>
<dbReference type="PROSITE" id="PS51186">
    <property type="entry name" value="GNAT"/>
    <property type="match status" value="1"/>
</dbReference>
<organism evidence="6 7">
    <name type="scientific">Candidatus Thiodiazotropha endoloripes</name>
    <dbReference type="NCBI Taxonomy" id="1818881"/>
    <lineage>
        <taxon>Bacteria</taxon>
        <taxon>Pseudomonadati</taxon>
        <taxon>Pseudomonadota</taxon>
        <taxon>Gammaproteobacteria</taxon>
        <taxon>Chromatiales</taxon>
        <taxon>Sedimenticolaceae</taxon>
        <taxon>Candidatus Thiodiazotropha</taxon>
    </lineage>
</organism>
<feature type="domain" description="N-acetyltransferase" evidence="5">
    <location>
        <begin position="738"/>
        <end position="893"/>
    </location>
</feature>
<dbReference type="RefSeq" id="WP_069004617.1">
    <property type="nucleotide sequence ID" value="NZ_LVJW01000003.1"/>
</dbReference>
<dbReference type="PANTHER" id="PTHR43334:SF1">
    <property type="entry name" value="3-HYDROXYPROPIONATE--COA LIGASE [ADP-FORMING]"/>
    <property type="match status" value="1"/>
</dbReference>
<dbReference type="InterPro" id="IPR043938">
    <property type="entry name" value="Ligase_CoA_dom"/>
</dbReference>
<dbReference type="Gene3D" id="3.30.470.20">
    <property type="entry name" value="ATP-grasp fold, B domain"/>
    <property type="match status" value="1"/>
</dbReference>
<dbReference type="Pfam" id="PF13607">
    <property type="entry name" value="Succ_CoA_lig"/>
    <property type="match status" value="1"/>
</dbReference>
<keyword evidence="3" id="KW-0067">ATP-binding</keyword>